<name>A0A0N1PE49_LEPSE</name>
<feature type="compositionally biased region" description="Polar residues" evidence="1">
    <location>
        <begin position="498"/>
        <end position="508"/>
    </location>
</feature>
<protein>
    <submittedName>
        <fullName evidence="2">Uncharacterized protein</fullName>
    </submittedName>
</protein>
<feature type="compositionally biased region" description="Polar residues" evidence="1">
    <location>
        <begin position="518"/>
        <end position="527"/>
    </location>
</feature>
<dbReference type="AlphaFoldDB" id="A0A0N1PE49"/>
<accession>A0A0N1PE49</accession>
<sequence length="964" mass="103711">MLRVVLQRFAVQRSIAEQLEAVPLDEVLRRMQSSSLTNPARSLESHFTLAAEEADAPFPAPASSAYLKNSSSKAHLRNALSERLLAEIRQDIRVPHLSLDACSLMLANCLRHQLSPVAVQQIFALWLKFMQHGAGPGPSPPSTLGSLSVIGLGRGVGSAQACQFTQFQCLVRVMEACLDAQEQRRLPSAGSGDDRADQLDAMTMGPQSQGDPRPRSVCLTLGHWAELVDTVEQYWKLLVDHGASTTCLLVQFTALALELTGSASSTPAETEAGNRFADSLRRLGHLQTDRALLQSLVLRLCGEAVEALCTLESAKGVEEEAALGSQRRSGPWWRQPQELVRLSQARRRIEAYEFSQLCRRDRRNTVGVDEGAGGSAFSEGDPTHHPASTNSSMRRKPDKTQTLSGGAVRGARVGMHGHTATFPHALETQSPTTSNTAPRWLPRLSNSWWPSSAPSLVSGGGAAAGHAAALRSGQASVRVAKQLGRYVTHHALQQAAATSWANSRNASVRSGRDAQELNRGSNSSDSAPMSRPPALMSVSLEHILEIFETVCATAASSGAVEHVTTFSWWVRDVIHSQHGRRSLCNVEEMMSLLGIAELCLDYPDGTQTVLAEIMKCLGHSTRFLWEAGTASHLTARCLPAQCTFALWPRACEVVASALPLTTVRPEADRTLRAFVGTAQQALSTLKAKPAGEENAEEAAQLLLRHRRYGVLVLACLLLQQPDGYVTPVFSERIHELALAVPFTHTLDGPSELAAAVRALYAFTRPGMPFRKTSRGNAGQRREAAVFYVLNQITELLASSAAAGTDRLESSAGPYLPRGLSSLSTTERQLLRCALREVRASRTEGAEASRKMESTIAEAPCLHERATDGARSTNDCKYSLDLAASLTSDTTSASSAPSSTTSSERAVPIPGSSSIPVPGGRAPATTASSSRMVQPPDFDEHVLQREIEAVSSHFGGRQAALKPSI</sequence>
<proteinExistence type="predicted"/>
<dbReference type="OrthoDB" id="247900at2759"/>
<feature type="compositionally biased region" description="Low complexity" evidence="1">
    <location>
        <begin position="886"/>
        <end position="919"/>
    </location>
</feature>
<dbReference type="OMA" id="SWWVRDV"/>
<reference evidence="2 3" key="1">
    <citation type="journal article" date="2015" name="PLoS Pathog.">
        <title>Leptomonas seymouri: Adaptations to the Dixenous Life Cycle Analyzed by Genome Sequencing, Transcriptome Profiling and Co-infection with Leishmania donovani.</title>
        <authorList>
            <person name="Kraeva N."/>
            <person name="Butenko A."/>
            <person name="Hlavacova J."/>
            <person name="Kostygov A."/>
            <person name="Myskova J."/>
            <person name="Grybchuk D."/>
            <person name="Lestinova T."/>
            <person name="Votypka J."/>
            <person name="Volf P."/>
            <person name="Opperdoes F."/>
            <person name="Flegontov P."/>
            <person name="Lukes J."/>
            <person name="Yurchenko V."/>
        </authorList>
    </citation>
    <scope>NUCLEOTIDE SEQUENCE [LARGE SCALE GENOMIC DNA]</scope>
    <source>
        <strain evidence="2 3">ATCC 30220</strain>
    </source>
</reference>
<feature type="region of interest" description="Disordered" evidence="1">
    <location>
        <begin position="365"/>
        <end position="404"/>
    </location>
</feature>
<evidence type="ECO:0000313" key="3">
    <source>
        <dbReference type="Proteomes" id="UP000038009"/>
    </source>
</evidence>
<dbReference type="Proteomes" id="UP000038009">
    <property type="component" value="Unassembled WGS sequence"/>
</dbReference>
<feature type="region of interest" description="Disordered" evidence="1">
    <location>
        <begin position="184"/>
        <end position="213"/>
    </location>
</feature>
<feature type="region of interest" description="Disordered" evidence="1">
    <location>
        <begin position="886"/>
        <end position="939"/>
    </location>
</feature>
<evidence type="ECO:0000256" key="1">
    <source>
        <dbReference type="SAM" id="MobiDB-lite"/>
    </source>
</evidence>
<keyword evidence="3" id="KW-1185">Reference proteome</keyword>
<dbReference type="VEuPathDB" id="TriTrypDB:Lsey_0127_0150"/>
<gene>
    <name evidence="2" type="ORF">ABL78_4422</name>
</gene>
<comment type="caution">
    <text evidence="2">The sequence shown here is derived from an EMBL/GenBank/DDBJ whole genome shotgun (WGS) entry which is preliminary data.</text>
</comment>
<dbReference type="EMBL" id="LJSK01000127">
    <property type="protein sequence ID" value="KPI86520.1"/>
    <property type="molecule type" value="Genomic_DNA"/>
</dbReference>
<evidence type="ECO:0000313" key="2">
    <source>
        <dbReference type="EMBL" id="KPI86520.1"/>
    </source>
</evidence>
<feature type="region of interest" description="Disordered" evidence="1">
    <location>
        <begin position="498"/>
        <end position="532"/>
    </location>
</feature>
<organism evidence="2 3">
    <name type="scientific">Leptomonas seymouri</name>
    <dbReference type="NCBI Taxonomy" id="5684"/>
    <lineage>
        <taxon>Eukaryota</taxon>
        <taxon>Discoba</taxon>
        <taxon>Euglenozoa</taxon>
        <taxon>Kinetoplastea</taxon>
        <taxon>Metakinetoplastina</taxon>
        <taxon>Trypanosomatida</taxon>
        <taxon>Trypanosomatidae</taxon>
        <taxon>Leishmaniinae</taxon>
        <taxon>Leptomonas</taxon>
    </lineage>
</organism>